<dbReference type="SUPFAM" id="SSF46689">
    <property type="entry name" value="Homeodomain-like"/>
    <property type="match status" value="1"/>
</dbReference>
<keyword evidence="6" id="KW-1185">Reference proteome</keyword>
<dbReference type="AlphaFoldDB" id="A0A2S0I8J9"/>
<evidence type="ECO:0000256" key="2">
    <source>
        <dbReference type="ARBA" id="ARBA00023125"/>
    </source>
</evidence>
<reference evidence="5 6" key="1">
    <citation type="submission" date="2017-09" db="EMBL/GenBank/DDBJ databases">
        <title>Genomic, metabolic, and phenotypic characteristics of bacterial isolates from the natural microbiome of the model nematode Caenorhabditis elegans.</title>
        <authorList>
            <person name="Zimmermann J."/>
            <person name="Obeng N."/>
            <person name="Yang W."/>
            <person name="Obeng O."/>
            <person name="Kissoyan K."/>
            <person name="Pees B."/>
            <person name="Dirksen P."/>
            <person name="Hoppner M."/>
            <person name="Franke A."/>
            <person name="Rosenstiel P."/>
            <person name="Leippe M."/>
            <person name="Dierking K."/>
            <person name="Kaleta C."/>
            <person name="Schulenburg H."/>
        </authorList>
    </citation>
    <scope>NUCLEOTIDE SEQUENCE [LARGE SCALE GENOMIC DNA]</scope>
    <source>
        <strain evidence="5 6">MYb73</strain>
    </source>
</reference>
<proteinExistence type="predicted"/>
<dbReference type="GO" id="GO:0043565">
    <property type="term" value="F:sequence-specific DNA binding"/>
    <property type="evidence" value="ECO:0007669"/>
    <property type="project" value="InterPro"/>
</dbReference>
<evidence type="ECO:0000259" key="4">
    <source>
        <dbReference type="PROSITE" id="PS01124"/>
    </source>
</evidence>
<dbReference type="Proteomes" id="UP000239477">
    <property type="component" value="Chromosome"/>
</dbReference>
<dbReference type="InterPro" id="IPR050204">
    <property type="entry name" value="AraC_XylS_family_regulators"/>
</dbReference>
<dbReference type="SMART" id="SM00342">
    <property type="entry name" value="HTH_ARAC"/>
    <property type="match status" value="1"/>
</dbReference>
<sequence length="138" mass="14606">MTPTPGPPDRVPGVPVPAVESGAGAQAEYLATVISHIRIQMQAGAVSIDSTAKAMGTSVRTLQRVLRRDGGVSFRELSNVARLRRAEDLLRGSGVSITQIAMDSGYSTPANFSRAFRKASGVAPHTYRQEALAARTLT</sequence>
<dbReference type="EMBL" id="CP023270">
    <property type="protein sequence ID" value="AVJ28323.1"/>
    <property type="molecule type" value="Genomic_DNA"/>
</dbReference>
<keyword evidence="3" id="KW-0804">Transcription</keyword>
<evidence type="ECO:0000256" key="1">
    <source>
        <dbReference type="ARBA" id="ARBA00023015"/>
    </source>
</evidence>
<dbReference type="PROSITE" id="PS00041">
    <property type="entry name" value="HTH_ARAC_FAMILY_1"/>
    <property type="match status" value="1"/>
</dbReference>
<dbReference type="InterPro" id="IPR018062">
    <property type="entry name" value="HTH_AraC-typ_CS"/>
</dbReference>
<dbReference type="Gene3D" id="1.10.10.60">
    <property type="entry name" value="Homeodomain-like"/>
    <property type="match status" value="1"/>
</dbReference>
<keyword evidence="1" id="KW-0805">Transcription regulation</keyword>
<gene>
    <name evidence="5" type="ORF">CLM73_15060</name>
</gene>
<dbReference type="PROSITE" id="PS01124">
    <property type="entry name" value="HTH_ARAC_FAMILY_2"/>
    <property type="match status" value="1"/>
</dbReference>
<dbReference type="PANTHER" id="PTHR46796">
    <property type="entry name" value="HTH-TYPE TRANSCRIPTIONAL ACTIVATOR RHAS-RELATED"/>
    <property type="match status" value="1"/>
</dbReference>
<evidence type="ECO:0000313" key="5">
    <source>
        <dbReference type="EMBL" id="AVJ28323.1"/>
    </source>
</evidence>
<organism evidence="5 6">
    <name type="scientific">Achromobacter spanius</name>
    <dbReference type="NCBI Taxonomy" id="217203"/>
    <lineage>
        <taxon>Bacteria</taxon>
        <taxon>Pseudomonadati</taxon>
        <taxon>Pseudomonadota</taxon>
        <taxon>Betaproteobacteria</taxon>
        <taxon>Burkholderiales</taxon>
        <taxon>Alcaligenaceae</taxon>
        <taxon>Achromobacter</taxon>
    </lineage>
</organism>
<accession>A0A2S0I8J9</accession>
<dbReference type="GO" id="GO:0003700">
    <property type="term" value="F:DNA-binding transcription factor activity"/>
    <property type="evidence" value="ECO:0007669"/>
    <property type="project" value="InterPro"/>
</dbReference>
<evidence type="ECO:0000256" key="3">
    <source>
        <dbReference type="ARBA" id="ARBA00023163"/>
    </source>
</evidence>
<protein>
    <recommendedName>
        <fullName evidence="4">HTH araC/xylS-type domain-containing protein</fullName>
    </recommendedName>
</protein>
<dbReference type="InterPro" id="IPR018060">
    <property type="entry name" value="HTH_AraC"/>
</dbReference>
<name>A0A2S0I8J9_9BURK</name>
<dbReference type="InterPro" id="IPR020449">
    <property type="entry name" value="Tscrpt_reg_AraC-type_HTH"/>
</dbReference>
<feature type="domain" description="HTH araC/xylS-type" evidence="4">
    <location>
        <begin position="31"/>
        <end position="130"/>
    </location>
</feature>
<dbReference type="InterPro" id="IPR009057">
    <property type="entry name" value="Homeodomain-like_sf"/>
</dbReference>
<keyword evidence="2" id="KW-0238">DNA-binding</keyword>
<dbReference type="Pfam" id="PF12833">
    <property type="entry name" value="HTH_18"/>
    <property type="match status" value="1"/>
</dbReference>
<evidence type="ECO:0000313" key="6">
    <source>
        <dbReference type="Proteomes" id="UP000239477"/>
    </source>
</evidence>
<dbReference type="PRINTS" id="PR00032">
    <property type="entry name" value="HTHARAC"/>
</dbReference>